<dbReference type="AlphaFoldDB" id="A0A5D4KKR8"/>
<feature type="domain" description="Helix-hairpin-helix DNA-binding motif class 1" evidence="9">
    <location>
        <begin position="50"/>
        <end position="69"/>
    </location>
</feature>
<feature type="domain" description="Helix-hairpin-helix DNA-binding motif class 1" evidence="9">
    <location>
        <begin position="90"/>
        <end position="109"/>
    </location>
</feature>
<dbReference type="SMART" id="SM00481">
    <property type="entry name" value="POLIIIAc"/>
    <property type="match status" value="1"/>
</dbReference>
<dbReference type="PANTHER" id="PTHR36928:SF1">
    <property type="entry name" value="PHOSPHATASE YCDX-RELATED"/>
    <property type="match status" value="1"/>
</dbReference>
<sequence>MAVNKKNIIKLLETIAIYMELKGENTFKVSAFRKAANALETDDRSLSEIQSFTEINGIGKGTAAVIEEYITDEKSNVLEDLQKEVPEGLVPLLKLPGLGGKKIAKLYQELNVTNIEDLKDVCEAGKVSALSGFGKKTEEKILQAIESAGSQPDRLPIAYMLPIAEKIEQTLSGMKGVKEFSRAGSLRRMRETVKDLDFIIAVDDVQTVKEQIMSLPDIKDSAAAGDTKISLTFLYEWEVSVDFRLVKPEEFATALHHFTGSKDHNVRMRQIAKERGEKISEYGVENAETGGIATFRSEEEFFSHFGLPWIPPELREDGREIDRYTKDYGLVELKDIQGDLHMHSTWTDGAHSLEEMVEACREKGYKYMAFTDHSQYLKVANGLTAERLLKQREEISQLNDKYDDITILSGIEMDILPDGTLDYEDEVLQQMDLVIASIHSSFTQSRDKIMDRLKTALKSAHVDIIAHPTGRIIGRREGYDVDVDMLIELAKETGTALELNANPNRLDLSSENIKKAEEAGVKIVINTDAHSMDHLQFMEVGVGAARRGWVKSSSVINTYESDDLLKFLNRNDG</sequence>
<dbReference type="GO" id="GO:0005829">
    <property type="term" value="C:cytosol"/>
    <property type="evidence" value="ECO:0007669"/>
    <property type="project" value="TreeGrafter"/>
</dbReference>
<dbReference type="InterPro" id="IPR043519">
    <property type="entry name" value="NT_sf"/>
</dbReference>
<dbReference type="Gene3D" id="1.10.150.20">
    <property type="entry name" value="5' to 3' exonuclease, C-terminal subdomain"/>
    <property type="match status" value="1"/>
</dbReference>
<dbReference type="InterPro" id="IPR003141">
    <property type="entry name" value="Pol/His_phosphatase_N"/>
</dbReference>
<dbReference type="RefSeq" id="WP_148945596.1">
    <property type="nucleotide sequence ID" value="NZ_VTEH01000002.1"/>
</dbReference>
<feature type="domain" description="Helix-hairpin-helix DNA-binding motif class 1" evidence="9">
    <location>
        <begin position="125"/>
        <end position="144"/>
    </location>
</feature>
<dbReference type="Pfam" id="PF14520">
    <property type="entry name" value="HHH_5"/>
    <property type="match status" value="1"/>
</dbReference>
<evidence type="ECO:0000259" key="9">
    <source>
        <dbReference type="SMART" id="SM00278"/>
    </source>
</evidence>
<proteinExistence type="predicted"/>
<dbReference type="GO" id="GO:0042578">
    <property type="term" value="F:phosphoric ester hydrolase activity"/>
    <property type="evidence" value="ECO:0007669"/>
    <property type="project" value="TreeGrafter"/>
</dbReference>
<dbReference type="InterPro" id="IPR050243">
    <property type="entry name" value="PHP_phosphatase"/>
</dbReference>
<dbReference type="SUPFAM" id="SSF89550">
    <property type="entry name" value="PHP domain-like"/>
    <property type="match status" value="1"/>
</dbReference>
<dbReference type="Gene3D" id="3.30.210.10">
    <property type="entry name" value="DNA polymerase, thumb domain"/>
    <property type="match status" value="1"/>
</dbReference>
<dbReference type="EMBL" id="VTEH01000002">
    <property type="protein sequence ID" value="TYR76893.1"/>
    <property type="molecule type" value="Genomic_DNA"/>
</dbReference>
<keyword evidence="12" id="KW-0540">Nuclease</keyword>
<protein>
    <recommendedName>
        <fullName evidence="2">DNA-directed DNA polymerase</fullName>
        <ecNumber evidence="2">2.7.7.7</ecNumber>
    </recommendedName>
</protein>
<comment type="caution">
    <text evidence="12">The sequence shown here is derived from an EMBL/GenBank/DDBJ whole genome shotgun (WGS) entry which is preliminary data.</text>
</comment>
<dbReference type="InterPro" id="IPR016195">
    <property type="entry name" value="Pol/histidinol_Pase-like"/>
</dbReference>
<evidence type="ECO:0000256" key="7">
    <source>
        <dbReference type="ARBA" id="ARBA00022932"/>
    </source>
</evidence>
<dbReference type="CDD" id="cd00141">
    <property type="entry name" value="NT_POLXc"/>
    <property type="match status" value="1"/>
</dbReference>
<dbReference type="PIRSF" id="PIRSF005047">
    <property type="entry name" value="UCP005047_YshC"/>
    <property type="match status" value="1"/>
</dbReference>
<comment type="catalytic activity">
    <reaction evidence="8">
        <text>DNA(n) + a 2'-deoxyribonucleoside 5'-triphosphate = DNA(n+1) + diphosphate</text>
        <dbReference type="Rhea" id="RHEA:22508"/>
        <dbReference type="Rhea" id="RHEA-COMP:17339"/>
        <dbReference type="Rhea" id="RHEA-COMP:17340"/>
        <dbReference type="ChEBI" id="CHEBI:33019"/>
        <dbReference type="ChEBI" id="CHEBI:61560"/>
        <dbReference type="ChEBI" id="CHEBI:173112"/>
        <dbReference type="EC" id="2.7.7.7"/>
    </reaction>
</comment>
<evidence type="ECO:0000313" key="12">
    <source>
        <dbReference type="EMBL" id="TYR76893.1"/>
    </source>
</evidence>
<keyword evidence="3" id="KW-0237">DNA synthesis</keyword>
<evidence type="ECO:0000259" key="10">
    <source>
        <dbReference type="SMART" id="SM00481"/>
    </source>
</evidence>
<dbReference type="NCBIfam" id="NF006375">
    <property type="entry name" value="PRK08609.1"/>
    <property type="match status" value="1"/>
</dbReference>
<dbReference type="InterPro" id="IPR029398">
    <property type="entry name" value="PolB_thumb"/>
</dbReference>
<dbReference type="InterPro" id="IPR047967">
    <property type="entry name" value="PolX_PHP"/>
</dbReference>
<evidence type="ECO:0000256" key="4">
    <source>
        <dbReference type="ARBA" id="ARBA00022679"/>
    </source>
</evidence>
<dbReference type="GO" id="GO:0003677">
    <property type="term" value="F:DNA binding"/>
    <property type="evidence" value="ECO:0007669"/>
    <property type="project" value="InterPro"/>
</dbReference>
<dbReference type="InterPro" id="IPR037160">
    <property type="entry name" value="DNA_Pol_thumb_sf"/>
</dbReference>
<dbReference type="InterPro" id="IPR003583">
    <property type="entry name" value="Hlx-hairpin-Hlx_DNA-bd_motif"/>
</dbReference>
<keyword evidence="6" id="KW-0235">DNA replication</keyword>
<dbReference type="FunFam" id="3.20.20.140:FF:000047">
    <property type="entry name" value="PHP domain-containing protein"/>
    <property type="match status" value="1"/>
</dbReference>
<keyword evidence="4" id="KW-0808">Transferase</keyword>
<feature type="domain" description="DNA-directed DNA polymerase X" evidence="11">
    <location>
        <begin position="2"/>
        <end position="316"/>
    </location>
</feature>
<dbReference type="Pfam" id="PF14716">
    <property type="entry name" value="HHH_8"/>
    <property type="match status" value="1"/>
</dbReference>
<dbReference type="InterPro" id="IPR010996">
    <property type="entry name" value="HHH_MUS81"/>
</dbReference>
<dbReference type="SUPFAM" id="SSF158702">
    <property type="entry name" value="Sec63 N-terminal domain-like"/>
    <property type="match status" value="1"/>
</dbReference>
<evidence type="ECO:0000256" key="1">
    <source>
        <dbReference type="ARBA" id="ARBA00001946"/>
    </source>
</evidence>
<keyword evidence="7" id="KW-0239">DNA-directed DNA polymerase</keyword>
<dbReference type="EC" id="2.7.7.7" evidence="2"/>
<dbReference type="PANTHER" id="PTHR36928">
    <property type="entry name" value="PHOSPHATASE YCDX-RELATED"/>
    <property type="match status" value="1"/>
</dbReference>
<dbReference type="Gene3D" id="3.30.460.10">
    <property type="entry name" value="Beta Polymerase, domain 2"/>
    <property type="match status" value="1"/>
</dbReference>
<dbReference type="GO" id="GO:0006281">
    <property type="term" value="P:DNA repair"/>
    <property type="evidence" value="ECO:0007669"/>
    <property type="project" value="InterPro"/>
</dbReference>
<evidence type="ECO:0000256" key="5">
    <source>
        <dbReference type="ARBA" id="ARBA00022695"/>
    </source>
</evidence>
<dbReference type="GO" id="GO:0003887">
    <property type="term" value="F:DNA-directed DNA polymerase activity"/>
    <property type="evidence" value="ECO:0007669"/>
    <property type="project" value="UniProtKB-KW"/>
</dbReference>
<comment type="cofactor">
    <cofactor evidence="1">
        <name>Mg(2+)</name>
        <dbReference type="ChEBI" id="CHEBI:18420"/>
    </cofactor>
</comment>
<evidence type="ECO:0000256" key="8">
    <source>
        <dbReference type="ARBA" id="ARBA00049244"/>
    </source>
</evidence>
<dbReference type="SUPFAM" id="SSF47802">
    <property type="entry name" value="DNA polymerase beta, N-terminal domain-like"/>
    <property type="match status" value="1"/>
</dbReference>
<name>A0A5D4KKR8_9BACI</name>
<dbReference type="Pfam" id="PF14791">
    <property type="entry name" value="DNA_pol_B_thumb"/>
    <property type="match status" value="1"/>
</dbReference>
<gene>
    <name evidence="12" type="primary">polX</name>
    <name evidence="12" type="ORF">FZC79_04130</name>
</gene>
<evidence type="ECO:0000313" key="13">
    <source>
        <dbReference type="Proteomes" id="UP000323317"/>
    </source>
</evidence>
<keyword evidence="5" id="KW-0548">Nucleotidyltransferase</keyword>
<evidence type="ECO:0000259" key="11">
    <source>
        <dbReference type="SMART" id="SM00483"/>
    </source>
</evidence>
<dbReference type="InterPro" id="IPR004013">
    <property type="entry name" value="PHP_dom"/>
</dbReference>
<dbReference type="SUPFAM" id="SSF81301">
    <property type="entry name" value="Nucleotidyltransferase"/>
    <property type="match status" value="1"/>
</dbReference>
<dbReference type="InterPro" id="IPR022311">
    <property type="entry name" value="PolX-like"/>
</dbReference>
<accession>A0A5D4KKR8</accession>
<evidence type="ECO:0000256" key="2">
    <source>
        <dbReference type="ARBA" id="ARBA00012417"/>
    </source>
</evidence>
<evidence type="ECO:0000256" key="3">
    <source>
        <dbReference type="ARBA" id="ARBA00022634"/>
    </source>
</evidence>
<dbReference type="Gene3D" id="1.10.150.110">
    <property type="entry name" value="DNA polymerase beta, N-terminal domain-like"/>
    <property type="match status" value="1"/>
</dbReference>
<organism evidence="12 13">
    <name type="scientific">Rossellomorea vietnamensis</name>
    <dbReference type="NCBI Taxonomy" id="218284"/>
    <lineage>
        <taxon>Bacteria</taxon>
        <taxon>Bacillati</taxon>
        <taxon>Bacillota</taxon>
        <taxon>Bacilli</taxon>
        <taxon>Bacillales</taxon>
        <taxon>Bacillaceae</taxon>
        <taxon>Rossellomorea</taxon>
    </lineage>
</organism>
<dbReference type="InterPro" id="IPR027421">
    <property type="entry name" value="DNA_pol_lamdba_lyase_dom_sf"/>
</dbReference>
<dbReference type="SMART" id="SM00483">
    <property type="entry name" value="POLXc"/>
    <property type="match status" value="1"/>
</dbReference>
<dbReference type="GO" id="GO:0004527">
    <property type="term" value="F:exonuclease activity"/>
    <property type="evidence" value="ECO:0007669"/>
    <property type="project" value="UniProtKB-KW"/>
</dbReference>
<dbReference type="Gene3D" id="3.20.20.140">
    <property type="entry name" value="Metal-dependent hydrolases"/>
    <property type="match status" value="1"/>
</dbReference>
<feature type="domain" description="Polymerase/histidinol phosphatase N-terminal" evidence="10">
    <location>
        <begin position="338"/>
        <end position="417"/>
    </location>
</feature>
<dbReference type="InterPro" id="IPR002054">
    <property type="entry name" value="DNA-dir_DNA_pol_X"/>
</dbReference>
<keyword evidence="12" id="KW-0269">Exonuclease</keyword>
<reference evidence="12 13" key="1">
    <citation type="submission" date="2019-08" db="EMBL/GenBank/DDBJ databases">
        <title>Bacillus genomes from the desert of Cuatro Cienegas, Coahuila.</title>
        <authorList>
            <person name="Olmedo-Alvarez G."/>
        </authorList>
    </citation>
    <scope>NUCLEOTIDE SEQUENCE [LARGE SCALE GENOMIC DNA]</scope>
    <source>
        <strain evidence="12 13">CH40_1T</strain>
    </source>
</reference>
<dbReference type="Pfam" id="PF02811">
    <property type="entry name" value="PHP"/>
    <property type="match status" value="1"/>
</dbReference>
<dbReference type="GO" id="GO:0008270">
    <property type="term" value="F:zinc ion binding"/>
    <property type="evidence" value="ECO:0007669"/>
    <property type="project" value="TreeGrafter"/>
</dbReference>
<evidence type="ECO:0000256" key="6">
    <source>
        <dbReference type="ARBA" id="ARBA00022705"/>
    </source>
</evidence>
<keyword evidence="12" id="KW-0378">Hydrolase</keyword>
<dbReference type="Proteomes" id="UP000323317">
    <property type="component" value="Unassembled WGS sequence"/>
</dbReference>
<dbReference type="SMART" id="SM00278">
    <property type="entry name" value="HhH1"/>
    <property type="match status" value="3"/>
</dbReference>
<dbReference type="CDD" id="cd07436">
    <property type="entry name" value="PHP_PolX"/>
    <property type="match status" value="1"/>
</dbReference>